<dbReference type="GO" id="GO:0098703">
    <property type="term" value="P:calcium ion import across plasma membrane"/>
    <property type="evidence" value="ECO:0007669"/>
    <property type="project" value="TreeGrafter"/>
</dbReference>
<feature type="compositionally biased region" description="Basic and acidic residues" evidence="18">
    <location>
        <begin position="66"/>
        <end position="82"/>
    </location>
</feature>
<feature type="region of interest" description="Disordered" evidence="18">
    <location>
        <begin position="273"/>
        <end position="295"/>
    </location>
</feature>
<feature type="compositionally biased region" description="Polar residues" evidence="18">
    <location>
        <begin position="191"/>
        <end position="207"/>
    </location>
</feature>
<dbReference type="PhylomeDB" id="B6QR51"/>
<feature type="region of interest" description="Disordered" evidence="18">
    <location>
        <begin position="1"/>
        <end position="243"/>
    </location>
</feature>
<reference evidence="22" key="1">
    <citation type="journal article" date="2015" name="Genome Announc.">
        <title>Genome sequence of the AIDS-associated pathogen Penicillium marneffei (ATCC18224) and its near taxonomic relative Talaromyces stipitatus (ATCC10500).</title>
        <authorList>
            <person name="Nierman W.C."/>
            <person name="Fedorova-Abrams N.D."/>
            <person name="Andrianopoulos A."/>
        </authorList>
    </citation>
    <scope>NUCLEOTIDE SEQUENCE [LARGE SCALE GENOMIC DNA]</scope>
    <source>
        <strain evidence="22">ATCC 18224 / CBS 334.59 / QM 7333</strain>
    </source>
</reference>
<feature type="transmembrane region" description="Helical" evidence="19">
    <location>
        <begin position="666"/>
        <end position="684"/>
    </location>
</feature>
<evidence type="ECO:0000256" key="13">
    <source>
        <dbReference type="ARBA" id="ARBA00023180"/>
    </source>
</evidence>
<evidence type="ECO:0000256" key="15">
    <source>
        <dbReference type="ARBA" id="ARBA00057587"/>
    </source>
</evidence>
<feature type="compositionally biased region" description="Low complexity" evidence="18">
    <location>
        <begin position="221"/>
        <end position="241"/>
    </location>
</feature>
<keyword evidence="11" id="KW-0406">Ion transport</keyword>
<feature type="transmembrane region" description="Helical" evidence="19">
    <location>
        <begin position="1549"/>
        <end position="1569"/>
    </location>
</feature>
<keyword evidence="6" id="KW-0107">Calcium channel</keyword>
<dbReference type="SUPFAM" id="SSF81324">
    <property type="entry name" value="Voltage-gated potassium channels"/>
    <property type="match status" value="4"/>
</dbReference>
<dbReference type="Proteomes" id="UP000001294">
    <property type="component" value="Unassembled WGS sequence"/>
</dbReference>
<evidence type="ECO:0000256" key="14">
    <source>
        <dbReference type="ARBA" id="ARBA00023303"/>
    </source>
</evidence>
<evidence type="ECO:0000256" key="19">
    <source>
        <dbReference type="SAM" id="Phobius"/>
    </source>
</evidence>
<feature type="transmembrane region" description="Helical" evidence="19">
    <location>
        <begin position="957"/>
        <end position="984"/>
    </location>
</feature>
<evidence type="ECO:0000256" key="8">
    <source>
        <dbReference type="ARBA" id="ARBA00022837"/>
    </source>
</evidence>
<dbReference type="HOGENOM" id="CLU_000443_0_0_1"/>
<dbReference type="InterPro" id="IPR005821">
    <property type="entry name" value="Ion_trans_dom"/>
</dbReference>
<keyword evidence="12 19" id="KW-0472">Membrane</keyword>
<proteinExistence type="inferred from homology"/>
<sequence length="2116" mass="239490">MASNNNQGHVPGRDPSQRAIPLQNLSRDESDDFENIDDRRGRRRSSGARTGHGPRRSLLTGGGFKTYERVAEDSPSPKDRVGLRITQPSTARLRENNPYASDDHDFVDDPGGFAEAMGSIGFGFRPSSPRRSDSEEFMMSSFPGPSGHAGKAAADDYFPSPIVPIDDTAPLTDEKYLQPISGANARESEGRTSMQSVRLGNSFSSSRLGDDLETGGRRRGSSSAGGSRSRSRSLSPSVSSSALHRAGTVMQKMSQRVVNLSNEPVEQAILRRESTKRSKHDEPPSPPSQQDFDNIPHRMESVSEKGSSQTTWRSTVNPFRGKSLGIFSPDNPLRTWLCDILVHPATEPFILLVIVVHAVLLTIQSAHPVWTHPRSEKWGSQAIDYALFVIFVIYTIELFVRIIVSGFIWNSAEYSTMDRSLGFKKAIVERGKSLLSLQRQPSTKTKSVKFEDTQPSYLRKTVTGLQPFTDSSDDPRHGSRKRLAYRAFLRHSFNRLDFLAVVSYWISSGLQITGYSSKHNIYIFQMLSCLRLLRLLGITDGTSVILRSLKKSAPLLVHVGFLIGFFWLLFAIVGIQSFKSSFRRSCVWIDPEGQSNFTMNDPYNVIQLCGGYLDSSTGEAMPWVYANNDPSPFSPKGYLCPQGSMCIEGTNPYNDTMSFDNIFNSLELVFVIMSSNTFTDLLYYTTNSDYLASALFFAVGFVLLSLWMVNLLVAVITSSFQVIREESRQSAFAMEKLEEPEIDESERYKVNHLKNLYEKTSWLWIALIAYDLIVQCMRSATMSQSTERFISDTETAVTFVLLLEIILRFASDWRHFHHSKRNLVDLALAVITCIIQIPPIHSSGQVYMGLTLFQILRIYRIVLAFSVTRDLIMVVFRNVVGLLNLILFVFLITYLAAIFAVQLFRGVIPAQNDNGGTIEMTFFTIYNSFLAMYQILSTENWTTILYGSTTNTKAYGTSWISASFIIIWFILSCFIILNMFIAVIQESFDISEDQKRLHQVKAFLQQKELGSSSASNLALTSIFKFGRENARNREPLDYGPATMDMLLKDAVVQEFLDEHFGSFDSQTPHQPSVGKDALQPGWISTIWTKISKTFLNQEPNPFYSKLKFSKAYDELDPRTLAKEVVMASEQRKIAQREYLQRYPLYNKSLYIFSTKNPIRRACQRMVGPGRGSHRFEGVEPYKPLWYTFSAFIYACIVAMVLLACITTPLYQREYFLTREYTPDNWFVWTDAGFAVVFTIEAVIKVIADGFFWTPNAYFRSSWGFLDGVVLITLWINIFTSLFTTGNVSRIVGAFKALRALRLLNVSDSARDTFHSVIIIGGWKVISAAFVSMSFLIPFAIYGLNLFSGQMISCNDGSLSGSLDGCIGEYQSSPYNWGVLAPRVADNSYYSFDNFGNSLFILFQIVSQEGWIDVQASAMSITGVGQQPQSLAAQANGLFFVVFNLLGAVFVLTLFVTVFMRNYTEQTGVAFLTAEQRSWLELRKLLRQISPSKRSNNAFAKNWRKTCYRLASRKNGKWARFITGLLVFHLLLLTLEWYPYPDLWDIIRDVLFFILTLFYIADITIRIIGLGWPRFRRSSWDLYSLLVVPGTFVTVIFAFIFRNVNRMNAVLQLNKLFIVSITLLIIPRNNQLDQLFKTAAASLTSIVNLLATWFVLFLVFAIAMTQTFGLTKFGGHETNNINFRDVPNALILLFRTSAGEGWNQLMEDFATMERPYCTLNDEFLKSDCGSQGWARGLFIAWNVISMYLFVSLFVSLIYESFSYVYQRSSGLGLYTIDRDEIRRFKEAWANFDPHGSGFITKQQFPRLLGELSGVFEMRIYDGNFTVGRILEKCRSGPNPRDSLVSFNPSERAGSNEVDISKLARIIDQIPVEEIRARRKRLNTFYEEVLVSADVERGVSFSACLMILAHYKIIVDSKSLRLEEFLRRRTRLQRVEEAVRRNTVIGFFDTLYWSRRFRKRIESRKSARLTTIPQFSIPEIYVEDQERHEVEDDYFDGESSLQKDSRLTLSSTISQPSAVSPTSSARPSLHIDTSIAAESSSEWSRIGAALSPRQNAAELGVDSPRHSQSITGQSSQGSNSQDNSVIVQDMMQSLGDSAWGQSIRRSFTQRRSGQGPPR</sequence>
<keyword evidence="10 19" id="KW-1133">Transmembrane helix</keyword>
<comment type="subcellular location">
    <subcellularLocation>
        <location evidence="1">Cell membrane</location>
        <topology evidence="1">Multi-pass membrane protein</topology>
    </subcellularLocation>
</comment>
<evidence type="ECO:0000256" key="12">
    <source>
        <dbReference type="ARBA" id="ARBA00023136"/>
    </source>
</evidence>
<feature type="transmembrane region" description="Helical" evidence="19">
    <location>
        <begin position="349"/>
        <end position="370"/>
    </location>
</feature>
<comment type="similarity">
    <text evidence="16">Belongs to the calcium channel alpha-1 subunit (TC 1.A.1.11) family.</text>
</comment>
<feature type="domain" description="EF-hand" evidence="20">
    <location>
        <begin position="1778"/>
        <end position="1813"/>
    </location>
</feature>
<accession>B6QR51</accession>
<evidence type="ECO:0000256" key="3">
    <source>
        <dbReference type="ARBA" id="ARBA00022475"/>
    </source>
</evidence>
<feature type="compositionally biased region" description="Basic and acidic residues" evidence="18">
    <location>
        <begin position="273"/>
        <end position="283"/>
    </location>
</feature>
<keyword evidence="13" id="KW-0325">Glycoprotein</keyword>
<dbReference type="Gene3D" id="1.10.287.70">
    <property type="match status" value="4"/>
</dbReference>
<protein>
    <recommendedName>
        <fullName evidence="17">Calcium-channel protein CCH1</fullName>
    </recommendedName>
</protein>
<dbReference type="FunFam" id="1.10.287.70:FF:000093">
    <property type="entry name" value="Calcium channel subunit Cch1"/>
    <property type="match status" value="1"/>
</dbReference>
<feature type="transmembrane region" description="Helical" evidence="19">
    <location>
        <begin position="1637"/>
        <end position="1662"/>
    </location>
</feature>
<feature type="transmembrane region" description="Helical" evidence="19">
    <location>
        <begin position="1267"/>
        <end position="1292"/>
    </location>
</feature>
<dbReference type="InterPro" id="IPR002048">
    <property type="entry name" value="EF_hand_dom"/>
</dbReference>
<evidence type="ECO:0000256" key="7">
    <source>
        <dbReference type="ARBA" id="ARBA00022692"/>
    </source>
</evidence>
<dbReference type="VEuPathDB" id="FungiDB:PMAA_042770"/>
<dbReference type="EMBL" id="DS995904">
    <property type="protein sequence ID" value="EEA20437.1"/>
    <property type="molecule type" value="Genomic_DNA"/>
</dbReference>
<dbReference type="FunFam" id="1.20.120.350:FF:000098">
    <property type="entry name" value="Calcium channel subunit Cch1"/>
    <property type="match status" value="1"/>
</dbReference>
<keyword evidence="7 19" id="KW-0812">Transmembrane</keyword>
<feature type="transmembrane region" description="Helical" evidence="19">
    <location>
        <begin position="690"/>
        <end position="716"/>
    </location>
</feature>
<evidence type="ECO:0000313" key="22">
    <source>
        <dbReference type="Proteomes" id="UP000001294"/>
    </source>
</evidence>
<dbReference type="PANTHER" id="PTHR45628:SF7">
    <property type="entry name" value="VOLTAGE-DEPENDENT CALCIUM CHANNEL TYPE A SUBUNIT ALPHA-1"/>
    <property type="match status" value="1"/>
</dbReference>
<feature type="transmembrane region" description="Helical" evidence="19">
    <location>
        <begin position="1738"/>
        <end position="1757"/>
    </location>
</feature>
<dbReference type="GO" id="GO:0005509">
    <property type="term" value="F:calcium ion binding"/>
    <property type="evidence" value="ECO:0007669"/>
    <property type="project" value="InterPro"/>
</dbReference>
<dbReference type="FunFam" id="1.20.120.350:FF:000063">
    <property type="entry name" value="Calcium channel subunit Cch1"/>
    <property type="match status" value="1"/>
</dbReference>
<evidence type="ECO:0000256" key="11">
    <source>
        <dbReference type="ARBA" id="ARBA00023065"/>
    </source>
</evidence>
<evidence type="ECO:0000256" key="4">
    <source>
        <dbReference type="ARBA" id="ARBA00022553"/>
    </source>
</evidence>
<feature type="transmembrane region" description="Helical" evidence="19">
    <location>
        <begin position="1225"/>
        <end position="1247"/>
    </location>
</feature>
<feature type="transmembrane region" description="Helical" evidence="19">
    <location>
        <begin position="879"/>
        <end position="904"/>
    </location>
</feature>
<dbReference type="FunFam" id="1.10.287.70:FF:000118">
    <property type="entry name" value="Calcium channel subunit Cch1"/>
    <property type="match status" value="1"/>
</dbReference>
<feature type="transmembrane region" description="Helical" evidence="19">
    <location>
        <begin position="1581"/>
        <end position="1600"/>
    </location>
</feature>
<dbReference type="Gene3D" id="1.20.120.350">
    <property type="entry name" value="Voltage-gated potassium channels. Chain C"/>
    <property type="match status" value="5"/>
</dbReference>
<feature type="transmembrane region" description="Helical" evidence="19">
    <location>
        <begin position="846"/>
        <end position="867"/>
    </location>
</feature>
<dbReference type="InterPro" id="IPR050599">
    <property type="entry name" value="VDCC_alpha-1_subunit"/>
</dbReference>
<gene>
    <name evidence="21" type="ORF">PMAA_042770</name>
</gene>
<keyword evidence="22" id="KW-1185">Reference proteome</keyword>
<keyword evidence="9" id="KW-0851">Voltage-gated channel</keyword>
<feature type="transmembrane region" description="Helical" evidence="19">
    <location>
        <begin position="555"/>
        <end position="575"/>
    </location>
</feature>
<organism evidence="21 22">
    <name type="scientific">Talaromyces marneffei (strain ATCC 18224 / CBS 334.59 / QM 7333)</name>
    <name type="common">Penicillium marneffei</name>
    <dbReference type="NCBI Taxonomy" id="441960"/>
    <lineage>
        <taxon>Eukaryota</taxon>
        <taxon>Fungi</taxon>
        <taxon>Dikarya</taxon>
        <taxon>Ascomycota</taxon>
        <taxon>Pezizomycotina</taxon>
        <taxon>Eurotiomycetes</taxon>
        <taxon>Eurotiomycetidae</taxon>
        <taxon>Eurotiales</taxon>
        <taxon>Trichocomaceae</taxon>
        <taxon>Talaromyces</taxon>
        <taxon>Talaromyces sect. Talaromyces</taxon>
    </lineage>
</organism>
<evidence type="ECO:0000313" key="21">
    <source>
        <dbReference type="EMBL" id="EEA20437.1"/>
    </source>
</evidence>
<comment type="function">
    <text evidence="15">Voltage-gated, high-affinity calcium channel that functions together with MID1 to mediate calcium entry into cells. Required during conditions of environmental stress.</text>
</comment>
<name>B6QR51_TALMQ</name>
<feature type="compositionally biased region" description="Polar residues" evidence="18">
    <location>
        <begin position="2088"/>
        <end position="2110"/>
    </location>
</feature>
<dbReference type="PANTHER" id="PTHR45628">
    <property type="entry name" value="VOLTAGE-DEPENDENT CALCIUM CHANNEL TYPE A SUBUNIT ALPHA-1"/>
    <property type="match status" value="1"/>
</dbReference>
<dbReference type="GO" id="GO:0005891">
    <property type="term" value="C:voltage-gated calcium channel complex"/>
    <property type="evidence" value="ECO:0007669"/>
    <property type="project" value="TreeGrafter"/>
</dbReference>
<keyword evidence="3" id="KW-1003">Cell membrane</keyword>
<dbReference type="FunFam" id="1.20.120.350:FF:000079">
    <property type="entry name" value="Calcium channel subunit Cch1"/>
    <property type="match status" value="1"/>
</dbReference>
<dbReference type="Pfam" id="PF00520">
    <property type="entry name" value="Ion_trans"/>
    <property type="match status" value="4"/>
</dbReference>
<evidence type="ECO:0000256" key="5">
    <source>
        <dbReference type="ARBA" id="ARBA00022568"/>
    </source>
</evidence>
<dbReference type="Gene3D" id="1.10.238.10">
    <property type="entry name" value="EF-hand"/>
    <property type="match status" value="1"/>
</dbReference>
<feature type="transmembrane region" description="Helical" evidence="19">
    <location>
        <begin position="1517"/>
        <end position="1537"/>
    </location>
</feature>
<dbReference type="PROSITE" id="PS50222">
    <property type="entry name" value="EF_HAND_2"/>
    <property type="match status" value="1"/>
</dbReference>
<keyword evidence="4" id="KW-0597">Phosphoprotein</keyword>
<feature type="compositionally biased region" description="Low complexity" evidence="18">
    <location>
        <begin position="2065"/>
        <end position="2082"/>
    </location>
</feature>
<evidence type="ECO:0000256" key="6">
    <source>
        <dbReference type="ARBA" id="ARBA00022673"/>
    </source>
</evidence>
<evidence type="ECO:0000256" key="2">
    <source>
        <dbReference type="ARBA" id="ARBA00022448"/>
    </source>
</evidence>
<evidence type="ECO:0000256" key="10">
    <source>
        <dbReference type="ARBA" id="ARBA00022989"/>
    </source>
</evidence>
<keyword evidence="5" id="KW-0109">Calcium transport</keyword>
<evidence type="ECO:0000256" key="9">
    <source>
        <dbReference type="ARBA" id="ARBA00022882"/>
    </source>
</evidence>
<feature type="transmembrane region" description="Helical" evidence="19">
    <location>
        <begin position="1313"/>
        <end position="1340"/>
    </location>
</feature>
<evidence type="ECO:0000256" key="18">
    <source>
        <dbReference type="SAM" id="MobiDB-lite"/>
    </source>
</evidence>
<feature type="transmembrane region" description="Helical" evidence="19">
    <location>
        <begin position="823"/>
        <end position="840"/>
    </location>
</feature>
<feature type="transmembrane region" description="Helical" evidence="19">
    <location>
        <begin position="1184"/>
        <end position="1205"/>
    </location>
</feature>
<feature type="transmembrane region" description="Helical" evidence="19">
    <location>
        <begin position="382"/>
        <end position="409"/>
    </location>
</feature>
<evidence type="ECO:0000256" key="1">
    <source>
        <dbReference type="ARBA" id="ARBA00004651"/>
    </source>
</evidence>
<dbReference type="GO" id="GO:0008331">
    <property type="term" value="F:high voltage-gated calcium channel activity"/>
    <property type="evidence" value="ECO:0007669"/>
    <property type="project" value="TreeGrafter"/>
</dbReference>
<evidence type="ECO:0000256" key="16">
    <source>
        <dbReference type="ARBA" id="ARBA00061395"/>
    </source>
</evidence>
<dbReference type="STRING" id="441960.B6QR51"/>
<dbReference type="InterPro" id="IPR027359">
    <property type="entry name" value="Volt_channel_dom_sf"/>
</dbReference>
<feature type="transmembrane region" description="Helical" evidence="19">
    <location>
        <begin position="916"/>
        <end position="936"/>
    </location>
</feature>
<keyword evidence="2" id="KW-0813">Transport</keyword>
<feature type="transmembrane region" description="Helical" evidence="19">
    <location>
        <begin position="1437"/>
        <end position="1458"/>
    </location>
</feature>
<feature type="region of interest" description="Disordered" evidence="18">
    <location>
        <begin position="2053"/>
        <end position="2116"/>
    </location>
</feature>
<dbReference type="OrthoDB" id="416585at2759"/>
<evidence type="ECO:0000259" key="20">
    <source>
        <dbReference type="PROSITE" id="PS50222"/>
    </source>
</evidence>
<keyword evidence="14" id="KW-0407">Ion channel</keyword>
<evidence type="ECO:0000256" key="17">
    <source>
        <dbReference type="ARBA" id="ARBA00067459"/>
    </source>
</evidence>
<keyword evidence="8" id="KW-0106">Calcium</keyword>